<comment type="caution">
    <text evidence="2">The sequence shown here is derived from an EMBL/GenBank/DDBJ whole genome shotgun (WGS) entry which is preliminary data.</text>
</comment>
<dbReference type="EMBL" id="CAKLBY020000303">
    <property type="protein sequence ID" value="CAK7943716.1"/>
    <property type="molecule type" value="Genomic_DNA"/>
</dbReference>
<sequence>MKSLFPIAAKCRGIVHSHSGWNRAPNPTDSQGSSWKSFGYRQSSNLDESSQKKRSVPNAGRSMFRHTRLLVNELYRTLFENERIDLQQKTRK</sequence>
<evidence type="ECO:0000313" key="2">
    <source>
        <dbReference type="EMBL" id="CAK7943716.1"/>
    </source>
</evidence>
<organism evidence="2 3">
    <name type="scientific">Peronospora matthiolae</name>
    <dbReference type="NCBI Taxonomy" id="2874970"/>
    <lineage>
        <taxon>Eukaryota</taxon>
        <taxon>Sar</taxon>
        <taxon>Stramenopiles</taxon>
        <taxon>Oomycota</taxon>
        <taxon>Peronosporomycetes</taxon>
        <taxon>Peronosporales</taxon>
        <taxon>Peronosporaceae</taxon>
        <taxon>Peronospora</taxon>
    </lineage>
</organism>
<feature type="compositionally biased region" description="Polar residues" evidence="1">
    <location>
        <begin position="25"/>
        <end position="48"/>
    </location>
</feature>
<protein>
    <submittedName>
        <fullName evidence="2">Uncharacterized protein</fullName>
    </submittedName>
</protein>
<dbReference type="AlphaFoldDB" id="A0AAV1V9T1"/>
<accession>A0AAV1V9T1</accession>
<gene>
    <name evidence="2" type="ORF">PM001_LOCUS28866</name>
</gene>
<evidence type="ECO:0000256" key="1">
    <source>
        <dbReference type="SAM" id="MobiDB-lite"/>
    </source>
</evidence>
<name>A0AAV1V9T1_9STRA</name>
<proteinExistence type="predicted"/>
<dbReference type="Proteomes" id="UP001162060">
    <property type="component" value="Unassembled WGS sequence"/>
</dbReference>
<evidence type="ECO:0000313" key="3">
    <source>
        <dbReference type="Proteomes" id="UP001162060"/>
    </source>
</evidence>
<reference evidence="2" key="1">
    <citation type="submission" date="2024-01" db="EMBL/GenBank/DDBJ databases">
        <authorList>
            <person name="Webb A."/>
        </authorList>
    </citation>
    <scope>NUCLEOTIDE SEQUENCE</scope>
    <source>
        <strain evidence="2">Pm1</strain>
    </source>
</reference>
<feature type="region of interest" description="Disordered" evidence="1">
    <location>
        <begin position="17"/>
        <end position="62"/>
    </location>
</feature>